<protein>
    <submittedName>
        <fullName evidence="2">23S rRNA G2445 N2-methylase RlmL</fullName>
    </submittedName>
</protein>
<keyword evidence="2" id="KW-0489">Methyltransferase</keyword>
<keyword evidence="3" id="KW-1185">Reference proteome</keyword>
<dbReference type="InterPro" id="IPR029063">
    <property type="entry name" value="SAM-dependent_MTases_sf"/>
</dbReference>
<dbReference type="Proteomes" id="UP000530928">
    <property type="component" value="Unassembled WGS sequence"/>
</dbReference>
<sequence length="321" mass="34782">MFLLARTIRGLEDLACAEIGSPVARVRHREVWFEAARPPGLRIADDLFEIMAVVRDVGPHRTALTRLGEAAAPLRSGEAVDVTASFLGRRTYNRYDVEDAVGTRLSPAYHSRRSGHRPPPGTTSWRVTIEGDEAVIARRLGERPLHRRPYKTGSVPGSLHPPVAAAMARLAGPRGVVLDPCCGAGTLLIEAHALRPGARYLGLDLRKESIAAARSNAPSLAWLASDAGRLPVATGGVDRVLVNPPWNRQVPGEGLIAGLWRELARVLAPGGRIVALLHEPFRERYGLRAVRALPLSLAGSHPTIYEIQPRTSSLTSRGRSR</sequence>
<name>A0A7W0HVG8_9ACTN</name>
<dbReference type="PRINTS" id="PR00507">
    <property type="entry name" value="N12N6MTFRASE"/>
</dbReference>
<reference evidence="2 3" key="1">
    <citation type="submission" date="2020-07" db="EMBL/GenBank/DDBJ databases">
        <title>Genomic Encyclopedia of Type Strains, Phase IV (KMG-IV): sequencing the most valuable type-strain genomes for metagenomic binning, comparative biology and taxonomic classification.</title>
        <authorList>
            <person name="Goeker M."/>
        </authorList>
    </citation>
    <scope>NUCLEOTIDE SEQUENCE [LARGE SCALE GENOMIC DNA]</scope>
    <source>
        <strain evidence="2 3">DSM 45533</strain>
    </source>
</reference>
<dbReference type="PANTHER" id="PTHR14911:SF13">
    <property type="entry name" value="TRNA (GUANINE(6)-N2)-METHYLTRANSFERASE THUMP3"/>
    <property type="match status" value="1"/>
</dbReference>
<dbReference type="EMBL" id="JACDUR010000009">
    <property type="protein sequence ID" value="MBA2896786.1"/>
    <property type="molecule type" value="Genomic_DNA"/>
</dbReference>
<dbReference type="AlphaFoldDB" id="A0A7W0HVG8"/>
<evidence type="ECO:0000313" key="3">
    <source>
        <dbReference type="Proteomes" id="UP000530928"/>
    </source>
</evidence>
<keyword evidence="2" id="KW-0808">Transferase</keyword>
<dbReference type="RefSeq" id="WP_312895002.1">
    <property type="nucleotide sequence ID" value="NZ_BAABAM010000008.1"/>
</dbReference>
<dbReference type="Pfam" id="PF01170">
    <property type="entry name" value="UPF0020"/>
    <property type="match status" value="1"/>
</dbReference>
<dbReference type="PANTHER" id="PTHR14911">
    <property type="entry name" value="THUMP DOMAIN-CONTAINING"/>
    <property type="match status" value="1"/>
</dbReference>
<evidence type="ECO:0000259" key="1">
    <source>
        <dbReference type="Pfam" id="PF01170"/>
    </source>
</evidence>
<dbReference type="GO" id="GO:0030488">
    <property type="term" value="P:tRNA methylation"/>
    <property type="evidence" value="ECO:0007669"/>
    <property type="project" value="TreeGrafter"/>
</dbReference>
<gene>
    <name evidence="2" type="ORF">HNR30_008177</name>
</gene>
<organism evidence="2 3">
    <name type="scientific">Nonomuraea soli</name>
    <dbReference type="NCBI Taxonomy" id="1032476"/>
    <lineage>
        <taxon>Bacteria</taxon>
        <taxon>Bacillati</taxon>
        <taxon>Actinomycetota</taxon>
        <taxon>Actinomycetes</taxon>
        <taxon>Streptosporangiales</taxon>
        <taxon>Streptosporangiaceae</taxon>
        <taxon>Nonomuraea</taxon>
    </lineage>
</organism>
<feature type="domain" description="Ribosomal RNA large subunit methyltransferase K/L-like methyltransferase" evidence="1">
    <location>
        <begin position="149"/>
        <end position="279"/>
    </location>
</feature>
<dbReference type="CDD" id="cd02440">
    <property type="entry name" value="AdoMet_MTases"/>
    <property type="match status" value="1"/>
</dbReference>
<accession>A0A7W0HVG8</accession>
<comment type="caution">
    <text evidence="2">The sequence shown here is derived from an EMBL/GenBank/DDBJ whole genome shotgun (WGS) entry which is preliminary data.</text>
</comment>
<dbReference type="Gene3D" id="3.40.50.150">
    <property type="entry name" value="Vaccinia Virus protein VP39"/>
    <property type="match status" value="1"/>
</dbReference>
<evidence type="ECO:0000313" key="2">
    <source>
        <dbReference type="EMBL" id="MBA2896786.1"/>
    </source>
</evidence>
<dbReference type="SUPFAM" id="SSF53335">
    <property type="entry name" value="S-adenosyl-L-methionine-dependent methyltransferases"/>
    <property type="match status" value="1"/>
</dbReference>
<dbReference type="InterPro" id="IPR000241">
    <property type="entry name" value="RlmKL-like_Mtase"/>
</dbReference>
<dbReference type="GO" id="GO:0016423">
    <property type="term" value="F:tRNA (guanine) methyltransferase activity"/>
    <property type="evidence" value="ECO:0007669"/>
    <property type="project" value="TreeGrafter"/>
</dbReference>
<proteinExistence type="predicted"/>